<protein>
    <submittedName>
        <fullName evidence="1">YceI-like domain-containing periplasmic protein</fullName>
    </submittedName>
</protein>
<evidence type="ECO:0000313" key="1">
    <source>
        <dbReference type="EMBL" id="QEP33637.1"/>
    </source>
</evidence>
<gene>
    <name evidence="1" type="ORF">APAC_0478</name>
</gene>
<dbReference type="PANTHER" id="PTHR34406">
    <property type="entry name" value="PROTEIN YCEI"/>
    <property type="match status" value="1"/>
</dbReference>
<dbReference type="EMBL" id="CP035928">
    <property type="protein sequence ID" value="QEP33637.1"/>
    <property type="molecule type" value="Genomic_DNA"/>
</dbReference>
<accession>A0A5C2H3S9</accession>
<dbReference type="Pfam" id="PF04264">
    <property type="entry name" value="YceI"/>
    <property type="match status" value="1"/>
</dbReference>
<dbReference type="OrthoDB" id="5339432at2"/>
<reference evidence="1 2" key="3">
    <citation type="submission" date="2019-09" db="EMBL/GenBank/DDBJ databases">
        <title>Taxonomic note: a critical rebuttal of the proposed division of the genus Arcobacter into six genera, emended descriptions of Arcobacter anaerophilus and the genus Arcobacter, and an assessment of genus-level boundaries for Epsilonproteobacteria using in silico genomic comparator tools.</title>
        <authorList>
            <person name="On S.L.W."/>
            <person name="Miller W.G."/>
            <person name="Biggs P."/>
            <person name="Cornelius A."/>
            <person name="Vandamme P."/>
        </authorList>
    </citation>
    <scope>NUCLEOTIDE SEQUENCE [LARGE SCALE GENOMIC DNA]</scope>
    <source>
        <strain evidence="1 2">LMG 26638</strain>
    </source>
</reference>
<reference evidence="2" key="2">
    <citation type="submission" date="2019-09" db="EMBL/GenBank/DDBJ databases">
        <title>Complete genome sequencing of four Arcobacter species reveals a diverse suite of mobile elements.</title>
        <authorList>
            <person name="On S.L.W."/>
            <person name="Miller W.G."/>
            <person name="Biggs P."/>
            <person name="Cornelius A."/>
            <person name="Vandamme P."/>
        </authorList>
    </citation>
    <scope>NUCLEOTIDE SEQUENCE [LARGE SCALE GENOMIC DNA]</scope>
    <source>
        <strain evidence="2">LMG 26638</strain>
    </source>
</reference>
<evidence type="ECO:0000313" key="2">
    <source>
        <dbReference type="Proteomes" id="UP000322726"/>
    </source>
</evidence>
<sequence>MFKVLVLICLGLFASASSLGVSSGSIQAHTEVFGDSEINPTTNEVKGELSIGDAITSLKGKIYFDTLSLISSKKDRDLNMYELLNATKYKTISFNINHVLQVEDKYLINGTLTLNGIENKISTTSMIIEENGALKLDGGFSILLSEYGMKPPTMFFLTVRDQIDITYNLELK</sequence>
<proteinExistence type="predicted"/>
<organism evidence="1 2">
    <name type="scientific">Malaciobacter pacificus</name>
    <dbReference type="NCBI Taxonomy" id="1080223"/>
    <lineage>
        <taxon>Bacteria</taxon>
        <taxon>Pseudomonadati</taxon>
        <taxon>Campylobacterota</taxon>
        <taxon>Epsilonproteobacteria</taxon>
        <taxon>Campylobacterales</taxon>
        <taxon>Arcobacteraceae</taxon>
        <taxon>Malaciobacter</taxon>
    </lineage>
</organism>
<keyword evidence="2" id="KW-1185">Reference proteome</keyword>
<dbReference type="SMART" id="SM00867">
    <property type="entry name" value="YceI"/>
    <property type="match status" value="1"/>
</dbReference>
<dbReference type="AlphaFoldDB" id="A0A5C2H3S9"/>
<dbReference type="RefSeq" id="WP_130232598.1">
    <property type="nucleotide sequence ID" value="NZ_BMEF01000024.1"/>
</dbReference>
<dbReference type="SUPFAM" id="SSF101874">
    <property type="entry name" value="YceI-like"/>
    <property type="match status" value="1"/>
</dbReference>
<dbReference type="Gene3D" id="2.40.128.110">
    <property type="entry name" value="Lipid/polyisoprenoid-binding, YceI-like"/>
    <property type="match status" value="1"/>
</dbReference>
<dbReference type="InterPro" id="IPR007372">
    <property type="entry name" value="Lipid/polyisoprenoid-bd_YceI"/>
</dbReference>
<reference evidence="1 2" key="1">
    <citation type="submission" date="2019-09" db="EMBL/GenBank/DDBJ databases">
        <title>Complete genome sequencing of four Arcobacter species reveals a diverse suite of mobile elements.</title>
        <authorList>
            <person name="Miller W.G."/>
            <person name="Yee E."/>
            <person name="Bono J.L."/>
        </authorList>
    </citation>
    <scope>NUCLEOTIDE SEQUENCE [LARGE SCALE GENOMIC DNA]</scope>
    <source>
        <strain evidence="1 2">LMG 26638</strain>
    </source>
</reference>
<dbReference type="KEGG" id="apai:APAC_0478"/>
<dbReference type="InterPro" id="IPR036761">
    <property type="entry name" value="TTHA0802/YceI-like_sf"/>
</dbReference>
<name>A0A5C2H3S9_9BACT</name>
<dbReference type="Proteomes" id="UP000322726">
    <property type="component" value="Chromosome"/>
</dbReference>
<dbReference type="PANTHER" id="PTHR34406:SF1">
    <property type="entry name" value="PROTEIN YCEI"/>
    <property type="match status" value="1"/>
</dbReference>